<dbReference type="OrthoDB" id="4239773at2759"/>
<reference evidence="2" key="1">
    <citation type="submission" date="2017-07" db="EMBL/GenBank/DDBJ databases">
        <title>Taro Niue Genome Assembly and Annotation.</title>
        <authorList>
            <person name="Atibalentja N."/>
            <person name="Keating K."/>
            <person name="Fields C.J."/>
        </authorList>
    </citation>
    <scope>NUCLEOTIDE SEQUENCE</scope>
    <source>
        <strain evidence="2">Niue_2</strain>
        <tissue evidence="2">Leaf</tissue>
    </source>
</reference>
<feature type="compositionally biased region" description="Pro residues" evidence="1">
    <location>
        <begin position="22"/>
        <end position="34"/>
    </location>
</feature>
<keyword evidence="3" id="KW-1185">Reference proteome</keyword>
<dbReference type="Proteomes" id="UP000652761">
    <property type="component" value="Unassembled WGS sequence"/>
</dbReference>
<sequence length="164" mass="17875">MLRRRASCIVRLADVAASAPSNSPPAPLPPPPRLQRPKCFPHRPPYRLRSTRAPPATFPKPTSKKKMRIEPTGHRGNNAVVKENPRLQLQGPVGILLLPAGLCRRGGVAAFVFVRDAVGIVAKLAECIASRGGNIHSVDVFVPEDKQVFYSRRILMGAAPSFLF</sequence>
<dbReference type="AlphaFoldDB" id="A0A843X8Y2"/>
<dbReference type="EMBL" id="NMUH01006688">
    <property type="protein sequence ID" value="MQM15794.1"/>
    <property type="molecule type" value="Genomic_DNA"/>
</dbReference>
<feature type="region of interest" description="Disordered" evidence="1">
    <location>
        <begin position="14"/>
        <end position="78"/>
    </location>
</feature>
<proteinExistence type="predicted"/>
<dbReference type="Gene3D" id="3.30.70.260">
    <property type="match status" value="1"/>
</dbReference>
<evidence type="ECO:0000313" key="2">
    <source>
        <dbReference type="EMBL" id="MQM15794.1"/>
    </source>
</evidence>
<evidence type="ECO:0000256" key="1">
    <source>
        <dbReference type="SAM" id="MobiDB-lite"/>
    </source>
</evidence>
<gene>
    <name evidence="2" type="ORF">Taro_048744</name>
</gene>
<dbReference type="SUPFAM" id="SSF55021">
    <property type="entry name" value="ACT-like"/>
    <property type="match status" value="1"/>
</dbReference>
<comment type="caution">
    <text evidence="2">The sequence shown here is derived from an EMBL/GenBank/DDBJ whole genome shotgun (WGS) entry which is preliminary data.</text>
</comment>
<dbReference type="InterPro" id="IPR045865">
    <property type="entry name" value="ACT-like_dom_sf"/>
</dbReference>
<name>A0A843X8Y2_COLES</name>
<feature type="compositionally biased region" description="Basic residues" evidence="1">
    <location>
        <begin position="35"/>
        <end position="50"/>
    </location>
</feature>
<protein>
    <recommendedName>
        <fullName evidence="4">ACT domain-containing protein</fullName>
    </recommendedName>
</protein>
<evidence type="ECO:0000313" key="3">
    <source>
        <dbReference type="Proteomes" id="UP000652761"/>
    </source>
</evidence>
<evidence type="ECO:0008006" key="4">
    <source>
        <dbReference type="Google" id="ProtNLM"/>
    </source>
</evidence>
<accession>A0A843X8Y2</accession>
<organism evidence="2 3">
    <name type="scientific">Colocasia esculenta</name>
    <name type="common">Wild taro</name>
    <name type="synonym">Arum esculentum</name>
    <dbReference type="NCBI Taxonomy" id="4460"/>
    <lineage>
        <taxon>Eukaryota</taxon>
        <taxon>Viridiplantae</taxon>
        <taxon>Streptophyta</taxon>
        <taxon>Embryophyta</taxon>
        <taxon>Tracheophyta</taxon>
        <taxon>Spermatophyta</taxon>
        <taxon>Magnoliopsida</taxon>
        <taxon>Liliopsida</taxon>
        <taxon>Araceae</taxon>
        <taxon>Aroideae</taxon>
        <taxon>Colocasieae</taxon>
        <taxon>Colocasia</taxon>
    </lineage>
</organism>